<dbReference type="SUPFAM" id="SSF54292">
    <property type="entry name" value="2Fe-2S ferredoxin-like"/>
    <property type="match status" value="1"/>
</dbReference>
<dbReference type="InterPro" id="IPR007419">
    <property type="entry name" value="BFD-like_2Fe2S-bd_dom"/>
</dbReference>
<evidence type="ECO:0000259" key="2">
    <source>
        <dbReference type="Pfam" id="PF01266"/>
    </source>
</evidence>
<feature type="domain" description="FAD/NAD(P)-binding" evidence="4">
    <location>
        <begin position="115"/>
        <end position="431"/>
    </location>
</feature>
<dbReference type="Proteomes" id="UP001156882">
    <property type="component" value="Unassembled WGS sequence"/>
</dbReference>
<dbReference type="Gene3D" id="3.10.20.440">
    <property type="entry name" value="2Fe-2S iron-sulphur cluster binding domain, sarcosine oxidase, alpha subunit, N-terminal domain"/>
    <property type="match status" value="1"/>
</dbReference>
<reference evidence="6" key="1">
    <citation type="journal article" date="2019" name="Int. J. Syst. Evol. Microbiol.">
        <title>The Global Catalogue of Microorganisms (GCM) 10K type strain sequencing project: providing services to taxonomists for standard genome sequencing and annotation.</title>
        <authorList>
            <consortium name="The Broad Institute Genomics Platform"/>
            <consortium name="The Broad Institute Genome Sequencing Center for Infectious Disease"/>
            <person name="Wu L."/>
            <person name="Ma J."/>
        </authorList>
    </citation>
    <scope>NUCLEOTIDE SEQUENCE [LARGE SCALE GENOMIC DNA]</scope>
    <source>
        <strain evidence="6">NBRC 101365</strain>
    </source>
</reference>
<dbReference type="InterPro" id="IPR006076">
    <property type="entry name" value="FAD-dep_OxRdtase"/>
</dbReference>
<dbReference type="Pfam" id="PF04324">
    <property type="entry name" value="Fer2_BFD"/>
    <property type="match status" value="1"/>
</dbReference>
<dbReference type="InterPro" id="IPR041854">
    <property type="entry name" value="BFD-like_2Fe2S-bd_dom_sf"/>
</dbReference>
<keyword evidence="1" id="KW-0560">Oxidoreductase</keyword>
<organism evidence="5 6">
    <name type="scientific">Labrys miyagiensis</name>
    <dbReference type="NCBI Taxonomy" id="346912"/>
    <lineage>
        <taxon>Bacteria</taxon>
        <taxon>Pseudomonadati</taxon>
        <taxon>Pseudomonadota</taxon>
        <taxon>Alphaproteobacteria</taxon>
        <taxon>Hyphomicrobiales</taxon>
        <taxon>Xanthobacteraceae</taxon>
        <taxon>Labrys</taxon>
    </lineage>
</organism>
<dbReference type="InterPro" id="IPR023753">
    <property type="entry name" value="FAD/NAD-binding_dom"/>
</dbReference>
<evidence type="ECO:0000256" key="1">
    <source>
        <dbReference type="ARBA" id="ARBA00023002"/>
    </source>
</evidence>
<dbReference type="PRINTS" id="PR00368">
    <property type="entry name" value="FADPNR"/>
</dbReference>
<dbReference type="Gene3D" id="3.30.9.10">
    <property type="entry name" value="D-Amino Acid Oxidase, subunit A, domain 2"/>
    <property type="match status" value="1"/>
</dbReference>
<dbReference type="Pfam" id="PF07992">
    <property type="entry name" value="Pyr_redox_2"/>
    <property type="match status" value="1"/>
</dbReference>
<accession>A0ABQ6CSD1</accession>
<dbReference type="Pfam" id="PF13510">
    <property type="entry name" value="Fer2_4"/>
    <property type="match status" value="1"/>
</dbReference>
<dbReference type="CDD" id="cd19946">
    <property type="entry name" value="GlpA-like_Fer2_BFD-like"/>
    <property type="match status" value="1"/>
</dbReference>
<feature type="domain" description="FAD dependent oxidoreductase" evidence="2">
    <location>
        <begin position="595"/>
        <end position="948"/>
    </location>
</feature>
<evidence type="ECO:0000313" key="5">
    <source>
        <dbReference type="EMBL" id="GLS21096.1"/>
    </source>
</evidence>
<feature type="domain" description="BFD-like [2Fe-2S]-binding" evidence="3">
    <location>
        <begin position="486"/>
        <end position="536"/>
    </location>
</feature>
<dbReference type="EMBL" id="BSPC01000043">
    <property type="protein sequence ID" value="GLS21096.1"/>
    <property type="molecule type" value="Genomic_DNA"/>
</dbReference>
<dbReference type="InterPro" id="IPR036188">
    <property type="entry name" value="FAD/NAD-bd_sf"/>
</dbReference>
<dbReference type="SUPFAM" id="SSF51905">
    <property type="entry name" value="FAD/NAD(P)-binding domain"/>
    <property type="match status" value="2"/>
</dbReference>
<dbReference type="Gene3D" id="1.10.10.1100">
    <property type="entry name" value="BFD-like [2Fe-2S]-binding domain"/>
    <property type="match status" value="1"/>
</dbReference>
<dbReference type="RefSeq" id="WP_284314155.1">
    <property type="nucleotide sequence ID" value="NZ_BSPC01000043.1"/>
</dbReference>
<dbReference type="PANTHER" id="PTHR42949:SF3">
    <property type="entry name" value="ANAEROBIC GLYCEROL-3-PHOSPHATE DEHYDROGENASE SUBUNIT B"/>
    <property type="match status" value="1"/>
</dbReference>
<evidence type="ECO:0000259" key="3">
    <source>
        <dbReference type="Pfam" id="PF04324"/>
    </source>
</evidence>
<dbReference type="InterPro" id="IPR051691">
    <property type="entry name" value="Metab_Enz_Cyan_OpOx_G3PDH"/>
</dbReference>
<proteinExistence type="predicted"/>
<evidence type="ECO:0000259" key="4">
    <source>
        <dbReference type="Pfam" id="PF07992"/>
    </source>
</evidence>
<dbReference type="PANTHER" id="PTHR42949">
    <property type="entry name" value="ANAEROBIC GLYCEROL-3-PHOSPHATE DEHYDROGENASE SUBUNIT B"/>
    <property type="match status" value="1"/>
</dbReference>
<name>A0ABQ6CSD1_9HYPH</name>
<keyword evidence="6" id="KW-1185">Reference proteome</keyword>
<dbReference type="PRINTS" id="PR00411">
    <property type="entry name" value="PNDRDTASEI"/>
</dbReference>
<sequence length="968" mass="102049">MSRLPTSSGQMLTFRFEGRALTAAAGETIAAALMANGEVVQTFARNGEPRGLHCGMGVCHDCLVVADGRAGVRACMTKVSAGMNVGRQPSKLLLGDQLLDAAPPPEGALPEEAVDLLIVGAGPGGLAAAEVAAASGASVLIVDERPAPGGQYFKQPASGSALTPGLADRQSRDGSILISSVRARGVEIRSQALIWGAFREDDILVLGLLHKDRASYLRPKILVIASGAFEQPGTFPGWTLPGVITTGACQTLLRSHGVLPGKRVLIAGNGPLNLQVADELARAGAQVVAVAEAAPPPWTRPRAALDLMAADTALAVAGLRHLFRLARRGIAVHWGHRLARVEGGVQAEQAVLIDAVGNERVFSIDTVVVGEAFSPANELVRLLGCAHAVQSDGTPRAEAKRDDAGATTLHDVFVVGEAGGFGGAQIAMAQGRLAASEAVRRLGRPTPEDHVSLRRLARSRRFQAALWKVFAAPEAGLSRARSDTHVCRCETLSLGDLRRVVEAEQVTDIATLKRLTRAGMGRCQGRYCVPRLAQLIGRPVQETDFPAPQMPLRPIPLVALAVERPEWAGHRRALLPSVVASASNSKPLPLAEVSVLVIGAGIAGLSTALFLARYGQEVVVLDRGYANARASGGNAGSLHAQLLSFDHGARAEGGGSPAAQTLPLQRDSIALWAELERELRRDFEMRITGGLMVAENQRDLAFLIEKTRVEQSQGIDCQMIDASTLRGLEPALSDGFLGAAFCPQEGKINPLIATQGVLEGATAAGAKLFEQVDVLAIERVAAGFIVHTSRGLIRAGVVVNAAGAFASQIGRMLGTDVPVFGAPLQMVVTEAVEPLVSRLVAHADRHLTLKQAANGNFIIGGGWTAGLDPIHHHPRPLRASLEGNLWVAQHVIPALRKLHIIRSWAAMNVNIDGAPILGEHPSIPGFFNAVASNGYTLGPLVGRITADLICRGETDRDVRGFSISRFRN</sequence>
<dbReference type="Pfam" id="PF01266">
    <property type="entry name" value="DAO"/>
    <property type="match status" value="1"/>
</dbReference>
<evidence type="ECO:0008006" key="7">
    <source>
        <dbReference type="Google" id="ProtNLM"/>
    </source>
</evidence>
<comment type="caution">
    <text evidence="5">The sequence shown here is derived from an EMBL/GenBank/DDBJ whole genome shotgun (WGS) entry which is preliminary data.</text>
</comment>
<gene>
    <name evidence="5" type="ORF">GCM10007874_41130</name>
</gene>
<protein>
    <recommendedName>
        <fullName evidence="7">Glycine/D-amino acid oxidase</fullName>
    </recommendedName>
</protein>
<dbReference type="InterPro" id="IPR042204">
    <property type="entry name" value="2Fe-2S-bd_N"/>
</dbReference>
<dbReference type="Gene3D" id="3.50.50.60">
    <property type="entry name" value="FAD/NAD(P)-binding domain"/>
    <property type="match status" value="3"/>
</dbReference>
<dbReference type="InterPro" id="IPR036010">
    <property type="entry name" value="2Fe-2S_ferredoxin-like_sf"/>
</dbReference>
<evidence type="ECO:0000313" key="6">
    <source>
        <dbReference type="Proteomes" id="UP001156882"/>
    </source>
</evidence>